<evidence type="ECO:0000313" key="3">
    <source>
        <dbReference type="Proteomes" id="UP001143372"/>
    </source>
</evidence>
<dbReference type="SUPFAM" id="SSF53955">
    <property type="entry name" value="Lysozyme-like"/>
    <property type="match status" value="1"/>
</dbReference>
<comment type="caution">
    <text evidence="2">The sequence shown here is derived from an EMBL/GenBank/DDBJ whole genome shotgun (WGS) entry which is preliminary data.</text>
</comment>
<dbReference type="Gene3D" id="1.10.530.10">
    <property type="match status" value="1"/>
</dbReference>
<proteinExistence type="predicted"/>
<dbReference type="InterPro" id="IPR009628">
    <property type="entry name" value="Phage_tape_measure_N"/>
</dbReference>
<dbReference type="EMBL" id="BSFI01000003">
    <property type="protein sequence ID" value="GLK67004.1"/>
    <property type="molecule type" value="Genomic_DNA"/>
</dbReference>
<evidence type="ECO:0000313" key="2">
    <source>
        <dbReference type="EMBL" id="GLK67004.1"/>
    </source>
</evidence>
<gene>
    <name evidence="2" type="ORF">GCM10008179_06420</name>
</gene>
<dbReference type="InterPro" id="IPR023346">
    <property type="entry name" value="Lysozyme-like_dom_sf"/>
</dbReference>
<sequence>MATLTAIRELTVRGRSVGLDKLKSDLAAVKAEHIGLASAAAQSGSATDAASRQQERAQATWAKSQARVDGVAKAYLRFEQDLQRTVRAIDNGAISADTAAREIERMQRALEAAGAISLPAIDQSGLHASLGLMVDEVRNSARESAAAFEAEFARLDDIARMRAEASGRAFRQAFERSVGIGAAPATSQGATFSALEEQVRRQEEIESARRAQTAASAQQGIGDAFGIGRAVPSARQSADVFIEAARAEEEMAAKAALLRAQIDPLGAATGRLNAEIEEYRTLAAAGAISTAEFEAASGLAQRRFNMTAKGIEASGKVSGFAGHQLQNLSFQLNDVATMALSGASAFQILATQGGQVFQILTMAEGGVLAGLKSLAVGAWGFVTPLTVAGAAATAFGVYSAVAFARAEKSAKQLEDSLQGLGRLSGTTVAEAEQAAQRVAAGGHVSANVARERMAAFLSTGKISSGLAESISDDTVDAFAKVTGQELPAALDDLKRAFADPTKGAQDLNDKLAFLDDAALQNIRHLAAMGDTSGAAAVMQQRLSASLAGSVDKLREQETWWDRLKKSISNATDAYGRWLAGYGSVANTATDETDRALIGTARGRIDFRARHPIIGSLYGDDAGDQSMIADAEERIRKRREASNKSAQEAADQKAIAAGETARGIAPSAANYQDLIAKQEQLKQSIDDPAIARGAKNLDVNREALAKVTAAINSYLDPAEKARRLRELDLQAINAVTPAQRAEIEAERARVDAAGDIERALYSEADAKAASARVYAEANKAIADSERERSIATTERFQGAQLELQSIGQSAQETEKLRYVMEQTNALRREAYQLTGDRHAFDSQIAGLNDEAEAWARLRQQIRQATLAQKLSDDRRRTFMTDAEASIDQELTGAGLLQNGEPTEAGRQLVDYKGARVAAADAYADIMRVNDALKTVKETGRGAWQTLGEGLRSGQGVGKSVVGAGRKLLDDASEKAWNGLYDKAWSAIGQATGLGDVLGGKRDGSSPASALFVTMAGPAGALTGGLLNDNQPGGWSGLLKSGSIADAKGTMTGGAPALGAGDLSPQAKGLLDTIASTESQGRYDVRFGGAKGNQTFSDFSRHPNIPEVINYGSHRGELATSAGRYQFTKPTWDDVSRKTGLTDFTPASQDKGAWWQATTDYRSRYGRDLQADLNDPAMLGRIKTSIGARWEGVSNMSDSAFAARMQKFRGQIEPMGLTRDAPTALSEISVVGSRSAAVPLPPVNPILAAQNIDKLGKSAADSAGRVGDFGEGLGKASMSMGDLFGGIGGVAGMAIGGKKNGALGGIIGMLGGKLLGTLLGGAGGGAAAAGGGGLLGIVGKLFGFDEGGFTGHGGRLEPAGVVHRGEFVFDAAATSRIGVGALEGIRRGLPGFAEGGYVGNDNYPSVNDNWGSVRSLPNASAGDSGAGGVGSGGDTTIRIELDNKVLQARVVKAARPIAQQESARAGAQAVQISHQSFAATRAREARNGHTY</sequence>
<dbReference type="Pfam" id="PF06791">
    <property type="entry name" value="TMP_2"/>
    <property type="match status" value="1"/>
</dbReference>
<feature type="domain" description="Bacteriophage tail tape measure N-terminal" evidence="1">
    <location>
        <begin position="311"/>
        <end position="523"/>
    </location>
</feature>
<dbReference type="RefSeq" id="WP_271167272.1">
    <property type="nucleotide sequence ID" value="NZ_BSFI01000003.1"/>
</dbReference>
<name>A0A9W6J0E0_9HYPH</name>
<reference evidence="2" key="2">
    <citation type="submission" date="2023-01" db="EMBL/GenBank/DDBJ databases">
        <authorList>
            <person name="Sun Q."/>
            <person name="Evtushenko L."/>
        </authorList>
    </citation>
    <scope>NUCLEOTIDE SEQUENCE</scope>
    <source>
        <strain evidence="2">VKM B-2347</strain>
    </source>
</reference>
<dbReference type="Proteomes" id="UP001143372">
    <property type="component" value="Unassembled WGS sequence"/>
</dbReference>
<keyword evidence="3" id="KW-1185">Reference proteome</keyword>
<reference evidence="2" key="1">
    <citation type="journal article" date="2014" name="Int. J. Syst. Evol. Microbiol.">
        <title>Complete genome sequence of Corynebacterium casei LMG S-19264T (=DSM 44701T), isolated from a smear-ripened cheese.</title>
        <authorList>
            <consortium name="US DOE Joint Genome Institute (JGI-PGF)"/>
            <person name="Walter F."/>
            <person name="Albersmeier A."/>
            <person name="Kalinowski J."/>
            <person name="Ruckert C."/>
        </authorList>
    </citation>
    <scope>NUCLEOTIDE SEQUENCE</scope>
    <source>
        <strain evidence="2">VKM B-2347</strain>
    </source>
</reference>
<protein>
    <recommendedName>
        <fullName evidence="1">Bacteriophage tail tape measure N-terminal domain-containing protein</fullName>
    </recommendedName>
</protein>
<organism evidence="2 3">
    <name type="scientific">Hansschlegelia plantiphila</name>
    <dbReference type="NCBI Taxonomy" id="374655"/>
    <lineage>
        <taxon>Bacteria</taxon>
        <taxon>Pseudomonadati</taxon>
        <taxon>Pseudomonadota</taxon>
        <taxon>Alphaproteobacteria</taxon>
        <taxon>Hyphomicrobiales</taxon>
        <taxon>Methylopilaceae</taxon>
        <taxon>Hansschlegelia</taxon>
    </lineage>
</organism>
<accession>A0A9W6J0E0</accession>
<evidence type="ECO:0000259" key="1">
    <source>
        <dbReference type="Pfam" id="PF06791"/>
    </source>
</evidence>